<evidence type="ECO:0000313" key="2">
    <source>
        <dbReference type="Proteomes" id="UP000799539"/>
    </source>
</evidence>
<evidence type="ECO:0000313" key="1">
    <source>
        <dbReference type="EMBL" id="KAF2214447.1"/>
    </source>
</evidence>
<accession>A0A6A6FLX4</accession>
<dbReference type="AlphaFoldDB" id="A0A6A6FLX4"/>
<reference evidence="1" key="1">
    <citation type="journal article" date="2020" name="Stud. Mycol.">
        <title>101 Dothideomycetes genomes: a test case for predicting lifestyles and emergence of pathogens.</title>
        <authorList>
            <person name="Haridas S."/>
            <person name="Albert R."/>
            <person name="Binder M."/>
            <person name="Bloem J."/>
            <person name="Labutti K."/>
            <person name="Salamov A."/>
            <person name="Andreopoulos B."/>
            <person name="Baker S."/>
            <person name="Barry K."/>
            <person name="Bills G."/>
            <person name="Bluhm B."/>
            <person name="Cannon C."/>
            <person name="Castanera R."/>
            <person name="Culley D."/>
            <person name="Daum C."/>
            <person name="Ezra D."/>
            <person name="Gonzalez J."/>
            <person name="Henrissat B."/>
            <person name="Kuo A."/>
            <person name="Liang C."/>
            <person name="Lipzen A."/>
            <person name="Lutzoni F."/>
            <person name="Magnuson J."/>
            <person name="Mondo S."/>
            <person name="Nolan M."/>
            <person name="Ohm R."/>
            <person name="Pangilinan J."/>
            <person name="Park H.-J."/>
            <person name="Ramirez L."/>
            <person name="Alfaro M."/>
            <person name="Sun H."/>
            <person name="Tritt A."/>
            <person name="Yoshinaga Y."/>
            <person name="Zwiers L.-H."/>
            <person name="Turgeon B."/>
            <person name="Goodwin S."/>
            <person name="Spatafora J."/>
            <person name="Crous P."/>
            <person name="Grigoriev I."/>
        </authorList>
    </citation>
    <scope>NUCLEOTIDE SEQUENCE</scope>
    <source>
        <strain evidence="1">SCOH1-5</strain>
    </source>
</reference>
<proteinExistence type="predicted"/>
<dbReference type="EMBL" id="ML992668">
    <property type="protein sequence ID" value="KAF2214447.1"/>
    <property type="molecule type" value="Genomic_DNA"/>
</dbReference>
<dbReference type="OrthoDB" id="3816801at2759"/>
<dbReference type="Proteomes" id="UP000799539">
    <property type="component" value="Unassembled WGS sequence"/>
</dbReference>
<name>A0A6A6FLX4_9PEZI</name>
<keyword evidence="2" id="KW-1185">Reference proteome</keyword>
<protein>
    <submittedName>
        <fullName evidence="1">Uncharacterized protein</fullName>
    </submittedName>
</protein>
<organism evidence="1 2">
    <name type="scientific">Cercospora zeae-maydis SCOH1-5</name>
    <dbReference type="NCBI Taxonomy" id="717836"/>
    <lineage>
        <taxon>Eukaryota</taxon>
        <taxon>Fungi</taxon>
        <taxon>Dikarya</taxon>
        <taxon>Ascomycota</taxon>
        <taxon>Pezizomycotina</taxon>
        <taxon>Dothideomycetes</taxon>
        <taxon>Dothideomycetidae</taxon>
        <taxon>Mycosphaerellales</taxon>
        <taxon>Mycosphaerellaceae</taxon>
        <taxon>Cercospora</taxon>
    </lineage>
</organism>
<gene>
    <name evidence="1" type="ORF">CERZMDRAFT_110751</name>
</gene>
<sequence>MTDTPFNRLKGDSRFIHVDINEEAILLPDSGKSAIGTENLNGCSSIVVLGTAIILSHVAPSQPEVAAGPEHHEKALARIDKLFEQHRDLFPATTVWGIYGETQRRGNGRYC</sequence>